<keyword evidence="3" id="KW-1185">Reference proteome</keyword>
<accession>A0AA39IMU2</accession>
<dbReference type="AlphaFoldDB" id="A0AA39IMU2"/>
<protein>
    <submittedName>
        <fullName evidence="2">Uncharacterized protein</fullName>
    </submittedName>
</protein>
<evidence type="ECO:0000313" key="2">
    <source>
        <dbReference type="EMBL" id="KAK0427223.1"/>
    </source>
</evidence>
<gene>
    <name evidence="2" type="ORF">QR680_010120</name>
</gene>
<dbReference type="Proteomes" id="UP001175271">
    <property type="component" value="Unassembled WGS sequence"/>
</dbReference>
<name>A0AA39IMU2_9BILA</name>
<dbReference type="EMBL" id="JAUCMV010000001">
    <property type="protein sequence ID" value="KAK0427223.1"/>
    <property type="molecule type" value="Genomic_DNA"/>
</dbReference>
<keyword evidence="1" id="KW-0732">Signal</keyword>
<comment type="caution">
    <text evidence="2">The sequence shown here is derived from an EMBL/GenBank/DDBJ whole genome shotgun (WGS) entry which is preliminary data.</text>
</comment>
<reference evidence="2" key="1">
    <citation type="submission" date="2023-06" db="EMBL/GenBank/DDBJ databases">
        <title>Genomic analysis of the entomopathogenic nematode Steinernema hermaphroditum.</title>
        <authorList>
            <person name="Schwarz E.M."/>
            <person name="Heppert J.K."/>
            <person name="Baniya A."/>
            <person name="Schwartz H.T."/>
            <person name="Tan C.-H."/>
            <person name="Antoshechkin I."/>
            <person name="Sternberg P.W."/>
            <person name="Goodrich-Blair H."/>
            <person name="Dillman A.R."/>
        </authorList>
    </citation>
    <scope>NUCLEOTIDE SEQUENCE</scope>
    <source>
        <strain evidence="2">PS9179</strain>
        <tissue evidence="2">Whole animal</tissue>
    </source>
</reference>
<feature type="signal peptide" evidence="1">
    <location>
        <begin position="1"/>
        <end position="25"/>
    </location>
</feature>
<evidence type="ECO:0000256" key="1">
    <source>
        <dbReference type="SAM" id="SignalP"/>
    </source>
</evidence>
<feature type="chain" id="PRO_5041350685" evidence="1">
    <location>
        <begin position="26"/>
        <end position="74"/>
    </location>
</feature>
<sequence>MVSHRNTLPLVLFVVLLLYCDHSSGSTFSLNRAKFYANQVRKLDKMSDRWFPGYELWPGTYNRRGHKMFLRFGK</sequence>
<evidence type="ECO:0000313" key="3">
    <source>
        <dbReference type="Proteomes" id="UP001175271"/>
    </source>
</evidence>
<proteinExistence type="predicted"/>
<organism evidence="2 3">
    <name type="scientific">Steinernema hermaphroditum</name>
    <dbReference type="NCBI Taxonomy" id="289476"/>
    <lineage>
        <taxon>Eukaryota</taxon>
        <taxon>Metazoa</taxon>
        <taxon>Ecdysozoa</taxon>
        <taxon>Nematoda</taxon>
        <taxon>Chromadorea</taxon>
        <taxon>Rhabditida</taxon>
        <taxon>Tylenchina</taxon>
        <taxon>Panagrolaimomorpha</taxon>
        <taxon>Strongyloidoidea</taxon>
        <taxon>Steinernematidae</taxon>
        <taxon>Steinernema</taxon>
    </lineage>
</organism>